<dbReference type="EMBL" id="JAPQKL010000005">
    <property type="protein sequence ID" value="KAJ5129321.1"/>
    <property type="molecule type" value="Genomic_DNA"/>
</dbReference>
<feature type="transmembrane region" description="Helical" evidence="1">
    <location>
        <begin position="64"/>
        <end position="86"/>
    </location>
</feature>
<keyword evidence="1" id="KW-1133">Transmembrane helix</keyword>
<sequence length="102" mass="10799">MTSIITSIKDLITSVFEVIFSVFKSAIDTVSSLLYAVFDFFAGIPIMIGHMVKGSLEAAGGVGSFVAGNIVIISLVVLGSFGYMAYVRGDKRPASTASKKLR</sequence>
<accession>A0A9W9KZR6</accession>
<proteinExistence type="predicted"/>
<evidence type="ECO:0000313" key="2">
    <source>
        <dbReference type="EMBL" id="KAJ5129321.1"/>
    </source>
</evidence>
<dbReference type="AlphaFoldDB" id="A0A9W9KZR6"/>
<dbReference type="GeneID" id="81405274"/>
<name>A0A9W9KZR6_9EURO</name>
<protein>
    <submittedName>
        <fullName evidence="2">Uncharacterized protein</fullName>
    </submittedName>
</protein>
<feature type="transmembrane region" description="Helical" evidence="1">
    <location>
        <begin position="33"/>
        <end position="52"/>
    </location>
</feature>
<keyword evidence="1" id="KW-0812">Transmembrane</keyword>
<dbReference type="OrthoDB" id="2561686at2759"/>
<keyword evidence="3" id="KW-1185">Reference proteome</keyword>
<gene>
    <name evidence="2" type="ORF">N7515_005360</name>
</gene>
<evidence type="ECO:0000313" key="3">
    <source>
        <dbReference type="Proteomes" id="UP001149079"/>
    </source>
</evidence>
<comment type="caution">
    <text evidence="2">The sequence shown here is derived from an EMBL/GenBank/DDBJ whole genome shotgun (WGS) entry which is preliminary data.</text>
</comment>
<reference evidence="2" key="1">
    <citation type="submission" date="2022-11" db="EMBL/GenBank/DDBJ databases">
        <authorList>
            <person name="Petersen C."/>
        </authorList>
    </citation>
    <scope>NUCLEOTIDE SEQUENCE</scope>
    <source>
        <strain evidence="2">IBT 22155</strain>
    </source>
</reference>
<organism evidence="2 3">
    <name type="scientific">Penicillium bovifimosum</name>
    <dbReference type="NCBI Taxonomy" id="126998"/>
    <lineage>
        <taxon>Eukaryota</taxon>
        <taxon>Fungi</taxon>
        <taxon>Dikarya</taxon>
        <taxon>Ascomycota</taxon>
        <taxon>Pezizomycotina</taxon>
        <taxon>Eurotiomycetes</taxon>
        <taxon>Eurotiomycetidae</taxon>
        <taxon>Eurotiales</taxon>
        <taxon>Aspergillaceae</taxon>
        <taxon>Penicillium</taxon>
    </lineage>
</organism>
<dbReference type="RefSeq" id="XP_056519700.1">
    <property type="nucleotide sequence ID" value="XM_056666104.1"/>
</dbReference>
<keyword evidence="1" id="KW-0472">Membrane</keyword>
<dbReference type="Proteomes" id="UP001149079">
    <property type="component" value="Unassembled WGS sequence"/>
</dbReference>
<reference evidence="2" key="2">
    <citation type="journal article" date="2023" name="IMA Fungus">
        <title>Comparative genomic study of the Penicillium genus elucidates a diverse pangenome and 15 lateral gene transfer events.</title>
        <authorList>
            <person name="Petersen C."/>
            <person name="Sorensen T."/>
            <person name="Nielsen M.R."/>
            <person name="Sondergaard T.E."/>
            <person name="Sorensen J.L."/>
            <person name="Fitzpatrick D.A."/>
            <person name="Frisvad J.C."/>
            <person name="Nielsen K.L."/>
        </authorList>
    </citation>
    <scope>NUCLEOTIDE SEQUENCE</scope>
    <source>
        <strain evidence="2">IBT 22155</strain>
    </source>
</reference>
<evidence type="ECO:0000256" key="1">
    <source>
        <dbReference type="SAM" id="Phobius"/>
    </source>
</evidence>